<dbReference type="InterPro" id="IPR052399">
    <property type="entry name" value="Phage_Baseplate_Assmbl_Protein"/>
</dbReference>
<protein>
    <submittedName>
        <fullName evidence="3">Uncharacterized protein</fullName>
    </submittedName>
</protein>
<dbReference type="KEGG" id="rci:RCIX1676"/>
<evidence type="ECO:0000313" key="4">
    <source>
        <dbReference type="Proteomes" id="UP000000663"/>
    </source>
</evidence>
<dbReference type="PANTHER" id="PTHR37829">
    <property type="entry name" value="PHAGE-LIKE ELEMENT PBSX PROTEIN XKDT"/>
    <property type="match status" value="1"/>
</dbReference>
<keyword evidence="4" id="KW-1185">Reference proteome</keyword>
<dbReference type="RefSeq" id="WP_012035663.1">
    <property type="nucleotide sequence ID" value="NC_009464.1"/>
</dbReference>
<dbReference type="InterPro" id="IPR058530">
    <property type="entry name" value="Baseplate_J-like_C"/>
</dbReference>
<dbReference type="EMBL" id="AM114193">
    <property type="protein sequence ID" value="CAJ36900.1"/>
    <property type="molecule type" value="Genomic_DNA"/>
</dbReference>
<dbReference type="InterPro" id="IPR006949">
    <property type="entry name" value="Barrel_Baseplate_J-like"/>
</dbReference>
<reference evidence="3 4" key="1">
    <citation type="journal article" date="2006" name="Science">
        <title>Genome of rice cluster I archaea -- the key methane producers in the rice rhizosphere.</title>
        <authorList>
            <person name="Erkel C."/>
            <person name="Kube M."/>
            <person name="Reinhardt R."/>
            <person name="Liesack W."/>
        </authorList>
    </citation>
    <scope>NUCLEOTIDE SEQUENCE [LARGE SCALE GENOMIC DNA]</scope>
    <source>
        <strain evidence="4">DSM 22066 / NBRC 105507 / MRE50</strain>
    </source>
</reference>
<accession>Q0W3Z3</accession>
<evidence type="ECO:0000259" key="2">
    <source>
        <dbReference type="Pfam" id="PF26079"/>
    </source>
</evidence>
<dbReference type="PANTHER" id="PTHR37829:SF3">
    <property type="entry name" value="PROTEIN JAYE-RELATED"/>
    <property type="match status" value="1"/>
</dbReference>
<dbReference type="Pfam" id="PF04865">
    <property type="entry name" value="Baseplate_J"/>
    <property type="match status" value="1"/>
</dbReference>
<feature type="domain" description="Baseplate J-like C-terminal" evidence="2">
    <location>
        <begin position="427"/>
        <end position="508"/>
    </location>
</feature>
<proteinExistence type="predicted"/>
<sequence>MTFVRKEYRQITDSMLSQITRGVIEEKFEHTAGRTKYRLAYPDVVDILRVEGTLKSSPFTFRKGTDYRLSGSMIEWLRDGEKPASKTTFTVFYRIDVPMGITDVNPGSVARTLIESIALEMDYLNAQMRQVYDSGFIDTATGKSLDLVVSILGISRKMAGYASGEVTFGRKREPAEVSVSREAHVYDGKSRYELKNSLVKGVKAAEGTTDGGKAAYAQGRDFEVRNGAILWLPGGKKPDLNTVFYVDYSAYEKIVIPLDTRVSTYSRRAENVKVFRTVREVTLAKNPDGRWEADVPVMALVPGKEGNVFAGSINIMPRPVTGIEYVINKKDILNGTDVETDSELRDRGRRALEVAGKATLRSLKSAVEGVDGVVGEVVVIDQPDGVPGVMQIIASGGDDEEIARVIDETRAAGILVEFKRPSLTPLDLKLTLVVRQDLDRSEVRDKADRQIREYVGRINIGEPVLISGIIRAALAVEGVRDARGVTINDRSENAEVRSDEKCELRTLEIYVED</sequence>
<dbReference type="eggNOG" id="arCOG10307">
    <property type="taxonomic scope" value="Archaea"/>
</dbReference>
<dbReference type="AlphaFoldDB" id="Q0W3Z3"/>
<dbReference type="STRING" id="351160.RCIX1676"/>
<name>Q0W3Z3_METAR</name>
<evidence type="ECO:0000259" key="1">
    <source>
        <dbReference type="Pfam" id="PF04865"/>
    </source>
</evidence>
<dbReference type="Pfam" id="PF26079">
    <property type="entry name" value="Baseplate_J_C"/>
    <property type="match status" value="1"/>
</dbReference>
<evidence type="ECO:0000313" key="3">
    <source>
        <dbReference type="EMBL" id="CAJ36900.1"/>
    </source>
</evidence>
<dbReference type="Proteomes" id="UP000000663">
    <property type="component" value="Chromosome"/>
</dbReference>
<organism evidence="3 4">
    <name type="scientific">Methanocella arvoryzae (strain DSM 22066 / NBRC 105507 / MRE50)</name>
    <dbReference type="NCBI Taxonomy" id="351160"/>
    <lineage>
        <taxon>Archaea</taxon>
        <taxon>Methanobacteriati</taxon>
        <taxon>Methanobacteriota</taxon>
        <taxon>Stenosarchaea group</taxon>
        <taxon>Methanomicrobia</taxon>
        <taxon>Methanocellales</taxon>
        <taxon>Methanocellaceae</taxon>
        <taxon>Methanocella</taxon>
    </lineage>
</organism>
<dbReference type="GeneID" id="5143424"/>
<gene>
    <name evidence="3" type="ORF">RCIX1676</name>
</gene>
<feature type="domain" description="Baseplate protein J-like barrel" evidence="1">
    <location>
        <begin position="253"/>
        <end position="335"/>
    </location>
</feature>
<dbReference type="OrthoDB" id="379584at2157"/>